<dbReference type="InterPro" id="IPR013321">
    <property type="entry name" value="Arc_rbn_hlx_hlx"/>
</dbReference>
<dbReference type="AlphaFoldDB" id="A0A6B1D2J4"/>
<reference evidence="1" key="1">
    <citation type="submission" date="2019-09" db="EMBL/GenBank/DDBJ databases">
        <title>Characterisation of the sponge microbiome using genome-centric metagenomics.</title>
        <authorList>
            <person name="Engelberts J.P."/>
            <person name="Robbins S.J."/>
            <person name="De Goeij J.M."/>
            <person name="Aranda M."/>
            <person name="Bell S.C."/>
            <person name="Webster N.S."/>
        </authorList>
    </citation>
    <scope>NUCLEOTIDE SEQUENCE</scope>
    <source>
        <strain evidence="1">SB0661_bin_32</strain>
    </source>
</reference>
<dbReference type="InterPro" id="IPR010985">
    <property type="entry name" value="Ribbon_hlx_hlx"/>
</dbReference>
<gene>
    <name evidence="1" type="ORF">F4X14_02500</name>
</gene>
<protein>
    <submittedName>
        <fullName evidence="1">Uncharacterized protein</fullName>
    </submittedName>
</protein>
<dbReference type="GO" id="GO:0006355">
    <property type="term" value="P:regulation of DNA-templated transcription"/>
    <property type="evidence" value="ECO:0007669"/>
    <property type="project" value="InterPro"/>
</dbReference>
<proteinExistence type="predicted"/>
<evidence type="ECO:0000313" key="1">
    <source>
        <dbReference type="EMBL" id="MYC93816.1"/>
    </source>
</evidence>
<dbReference type="EMBL" id="VXMH01000014">
    <property type="protein sequence ID" value="MYC93816.1"/>
    <property type="molecule type" value="Genomic_DNA"/>
</dbReference>
<dbReference type="SUPFAM" id="SSF47598">
    <property type="entry name" value="Ribbon-helix-helix"/>
    <property type="match status" value="1"/>
</dbReference>
<dbReference type="Gene3D" id="1.10.1220.10">
    <property type="entry name" value="Met repressor-like"/>
    <property type="match status" value="1"/>
</dbReference>
<accession>A0A6B1D2J4</accession>
<sequence length="84" mass="9998">MAVKTAISLNDSLFEKVETLTKEMKISRSRLFAIAVEEFIERHETRRMMAAINEAYDDFPDEEEQATLRAMLEHHRKLMRDEPW</sequence>
<organism evidence="1">
    <name type="scientific">Caldilineaceae bacterium SB0661_bin_32</name>
    <dbReference type="NCBI Taxonomy" id="2605255"/>
    <lineage>
        <taxon>Bacteria</taxon>
        <taxon>Bacillati</taxon>
        <taxon>Chloroflexota</taxon>
        <taxon>Caldilineae</taxon>
        <taxon>Caldilineales</taxon>
        <taxon>Caldilineaceae</taxon>
    </lineage>
</organism>
<name>A0A6B1D2J4_9CHLR</name>
<comment type="caution">
    <text evidence="1">The sequence shown here is derived from an EMBL/GenBank/DDBJ whole genome shotgun (WGS) entry which is preliminary data.</text>
</comment>